<sequence length="85" mass="9688">MHTNQQTRGSKKERERERDKKNQRSLPMPPSSPTESPRKRPPSSLQFGTHKRSEGKRKSRAITPAKPPAPPPHAISVTDAYRFCE</sequence>
<comment type="caution">
    <text evidence="1">The sequence shown here is derived from an EMBL/GenBank/DDBJ whole genome shotgun (WGS) entry which is preliminary data.</text>
</comment>
<evidence type="ECO:0000313" key="2">
    <source>
        <dbReference type="Proteomes" id="UP001062846"/>
    </source>
</evidence>
<reference evidence="1" key="1">
    <citation type="submission" date="2022-02" db="EMBL/GenBank/DDBJ databases">
        <title>Plant Genome Project.</title>
        <authorList>
            <person name="Zhang R.-G."/>
        </authorList>
    </citation>
    <scope>NUCLEOTIDE SEQUENCE</scope>
    <source>
        <strain evidence="1">AT1</strain>
    </source>
</reference>
<protein>
    <submittedName>
        <fullName evidence="1">Uncharacterized protein</fullName>
    </submittedName>
</protein>
<proteinExistence type="predicted"/>
<gene>
    <name evidence="1" type="ORF">RHMOL_Rhmol05G0029400</name>
</gene>
<accession>A0ACC0NM96</accession>
<dbReference type="EMBL" id="CM046392">
    <property type="protein sequence ID" value="KAI8553613.1"/>
    <property type="molecule type" value="Genomic_DNA"/>
</dbReference>
<name>A0ACC0NM96_RHOML</name>
<evidence type="ECO:0000313" key="1">
    <source>
        <dbReference type="EMBL" id="KAI8553613.1"/>
    </source>
</evidence>
<keyword evidence="2" id="KW-1185">Reference proteome</keyword>
<organism evidence="1 2">
    <name type="scientific">Rhododendron molle</name>
    <name type="common">Chinese azalea</name>
    <name type="synonym">Azalea mollis</name>
    <dbReference type="NCBI Taxonomy" id="49168"/>
    <lineage>
        <taxon>Eukaryota</taxon>
        <taxon>Viridiplantae</taxon>
        <taxon>Streptophyta</taxon>
        <taxon>Embryophyta</taxon>
        <taxon>Tracheophyta</taxon>
        <taxon>Spermatophyta</taxon>
        <taxon>Magnoliopsida</taxon>
        <taxon>eudicotyledons</taxon>
        <taxon>Gunneridae</taxon>
        <taxon>Pentapetalae</taxon>
        <taxon>asterids</taxon>
        <taxon>Ericales</taxon>
        <taxon>Ericaceae</taxon>
        <taxon>Ericoideae</taxon>
        <taxon>Rhodoreae</taxon>
        <taxon>Rhododendron</taxon>
    </lineage>
</organism>
<dbReference type="Proteomes" id="UP001062846">
    <property type="component" value="Chromosome 5"/>
</dbReference>